<dbReference type="CDD" id="cd17574">
    <property type="entry name" value="REC_OmpR"/>
    <property type="match status" value="1"/>
</dbReference>
<dbReference type="EMBL" id="ANAH02000064">
    <property type="protein sequence ID" value="EPX57206.1"/>
    <property type="molecule type" value="Genomic_DNA"/>
</dbReference>
<evidence type="ECO:0000256" key="7">
    <source>
        <dbReference type="ARBA" id="ARBA00022840"/>
    </source>
</evidence>
<dbReference type="InterPro" id="IPR036890">
    <property type="entry name" value="HATPase_C_sf"/>
</dbReference>
<dbReference type="GO" id="GO:0032259">
    <property type="term" value="P:methylation"/>
    <property type="evidence" value="ECO:0007669"/>
    <property type="project" value="UniProtKB-KW"/>
</dbReference>
<dbReference type="GO" id="GO:0008168">
    <property type="term" value="F:methyltransferase activity"/>
    <property type="evidence" value="ECO:0007669"/>
    <property type="project" value="UniProtKB-KW"/>
</dbReference>
<dbReference type="FunFam" id="3.30.565.10:FF:000006">
    <property type="entry name" value="Sensor histidine kinase WalK"/>
    <property type="match status" value="1"/>
</dbReference>
<dbReference type="InterPro" id="IPR036097">
    <property type="entry name" value="HisK_dim/P_sf"/>
</dbReference>
<evidence type="ECO:0000259" key="12">
    <source>
        <dbReference type="PROSITE" id="PS50109"/>
    </source>
</evidence>
<dbReference type="AlphaFoldDB" id="S9P259"/>
<dbReference type="GO" id="GO:0000155">
    <property type="term" value="F:phosphorelay sensor kinase activity"/>
    <property type="evidence" value="ECO:0007669"/>
    <property type="project" value="InterPro"/>
</dbReference>
<dbReference type="SUPFAM" id="SSF55781">
    <property type="entry name" value="GAF domain-like"/>
    <property type="match status" value="1"/>
</dbReference>
<dbReference type="Pfam" id="PF00512">
    <property type="entry name" value="HisKA"/>
    <property type="match status" value="2"/>
</dbReference>
<feature type="domain" description="Response regulatory" evidence="13">
    <location>
        <begin position="621"/>
        <end position="736"/>
    </location>
</feature>
<dbReference type="Gene3D" id="3.30.450.20">
    <property type="entry name" value="PAS domain"/>
    <property type="match status" value="1"/>
</dbReference>
<dbReference type="Pfam" id="PF13185">
    <property type="entry name" value="GAF_2"/>
    <property type="match status" value="1"/>
</dbReference>
<dbReference type="PANTHER" id="PTHR43547">
    <property type="entry name" value="TWO-COMPONENT HISTIDINE KINASE"/>
    <property type="match status" value="1"/>
</dbReference>
<keyword evidence="4" id="KW-0808">Transferase</keyword>
<keyword evidence="5" id="KW-0547">Nucleotide-binding</keyword>
<comment type="caution">
    <text evidence="14">The sequence shown here is derived from an EMBL/GenBank/DDBJ whole genome shotgun (WGS) entry which is preliminary data.</text>
</comment>
<evidence type="ECO:0000256" key="4">
    <source>
        <dbReference type="ARBA" id="ARBA00022679"/>
    </source>
</evidence>
<feature type="coiled-coil region" evidence="10">
    <location>
        <begin position="313"/>
        <end position="340"/>
    </location>
</feature>
<feature type="modified residue" description="4-aspartylphosphate" evidence="9">
    <location>
        <position position="669"/>
    </location>
</feature>
<keyword evidence="8" id="KW-0902">Two-component regulatory system</keyword>
<keyword evidence="10" id="KW-0175">Coiled coil</keyword>
<dbReference type="eggNOG" id="COG2205">
    <property type="taxonomic scope" value="Bacteria"/>
</dbReference>
<dbReference type="SMART" id="SM00448">
    <property type="entry name" value="REC"/>
    <property type="match status" value="1"/>
</dbReference>
<dbReference type="Pfam" id="PF02518">
    <property type="entry name" value="HATPase_c"/>
    <property type="match status" value="2"/>
</dbReference>
<dbReference type="PROSITE" id="PS50109">
    <property type="entry name" value="HIS_KIN"/>
    <property type="match status" value="2"/>
</dbReference>
<dbReference type="PANTHER" id="PTHR43547:SF2">
    <property type="entry name" value="HYBRID SIGNAL TRANSDUCTION HISTIDINE KINASE C"/>
    <property type="match status" value="1"/>
</dbReference>
<dbReference type="SMART" id="SM00388">
    <property type="entry name" value="HisKA"/>
    <property type="match status" value="2"/>
</dbReference>
<keyword evidence="7" id="KW-0067">ATP-binding</keyword>
<dbReference type="InterPro" id="IPR011006">
    <property type="entry name" value="CheY-like_superfamily"/>
</dbReference>
<protein>
    <recommendedName>
        <fullName evidence="2">histidine kinase</fullName>
        <ecNumber evidence="2">2.7.13.3</ecNumber>
    </recommendedName>
</protein>
<dbReference type="Gene3D" id="3.30.450.40">
    <property type="match status" value="1"/>
</dbReference>
<dbReference type="SUPFAM" id="SSF55874">
    <property type="entry name" value="ATPase domain of HSP90 chaperone/DNA topoisomerase II/histidine kinase"/>
    <property type="match status" value="2"/>
</dbReference>
<evidence type="ECO:0000313" key="14">
    <source>
        <dbReference type="EMBL" id="EPX57206.1"/>
    </source>
</evidence>
<name>S9P259_CYSF2</name>
<dbReference type="InterPro" id="IPR003594">
    <property type="entry name" value="HATPase_dom"/>
</dbReference>
<dbReference type="InterPro" id="IPR005467">
    <property type="entry name" value="His_kinase_dom"/>
</dbReference>
<dbReference type="SUPFAM" id="SSF47384">
    <property type="entry name" value="Homodimeric domain of signal transducing histidine kinase"/>
    <property type="match status" value="2"/>
</dbReference>
<dbReference type="Pfam" id="PF00072">
    <property type="entry name" value="Response_reg"/>
    <property type="match status" value="1"/>
</dbReference>
<evidence type="ECO:0000256" key="11">
    <source>
        <dbReference type="SAM" id="MobiDB-lite"/>
    </source>
</evidence>
<evidence type="ECO:0000256" key="5">
    <source>
        <dbReference type="ARBA" id="ARBA00022741"/>
    </source>
</evidence>
<dbReference type="InterPro" id="IPR003018">
    <property type="entry name" value="GAF"/>
</dbReference>
<keyword evidence="15" id="KW-1185">Reference proteome</keyword>
<dbReference type="CDD" id="cd16922">
    <property type="entry name" value="HATPase_EvgS-ArcB-TorS-like"/>
    <property type="match status" value="1"/>
</dbReference>
<dbReference type="Gene3D" id="3.30.565.10">
    <property type="entry name" value="Histidine kinase-like ATPase, C-terminal domain"/>
    <property type="match status" value="2"/>
</dbReference>
<evidence type="ECO:0000256" key="3">
    <source>
        <dbReference type="ARBA" id="ARBA00022553"/>
    </source>
</evidence>
<evidence type="ECO:0000256" key="1">
    <source>
        <dbReference type="ARBA" id="ARBA00000085"/>
    </source>
</evidence>
<dbReference type="eggNOG" id="COG0784">
    <property type="taxonomic scope" value="Bacteria"/>
</dbReference>
<dbReference type="SUPFAM" id="SSF52172">
    <property type="entry name" value="CheY-like"/>
    <property type="match status" value="1"/>
</dbReference>
<reference evidence="14" key="1">
    <citation type="submission" date="2013-05" db="EMBL/GenBank/DDBJ databases">
        <title>Genome assembly of Cystobacter fuscus DSM 2262.</title>
        <authorList>
            <person name="Sharma G."/>
            <person name="Khatri I."/>
            <person name="Kaur C."/>
            <person name="Mayilraj S."/>
            <person name="Subramanian S."/>
        </authorList>
    </citation>
    <scope>NUCLEOTIDE SEQUENCE [LARGE SCALE GENOMIC DNA]</scope>
    <source>
        <strain evidence="14">DSM 2262</strain>
    </source>
</reference>
<evidence type="ECO:0000256" key="6">
    <source>
        <dbReference type="ARBA" id="ARBA00022777"/>
    </source>
</evidence>
<dbReference type="PRINTS" id="PR00344">
    <property type="entry name" value="BCTRLSENSOR"/>
</dbReference>
<sequence length="988" mass="108095">MFAGGGQMGALMRTIDWSRTELGPVDTWPSALRTMVGVVLGSRFPMLMWWGEHLVQLYNDGYRPILGDKHPASMGAPGAEVWREIWSTIGPMAESVLRGGPATWSEHLLLLMNRKGFFEETYFTFSYSPIPDEAGGRGGVLVTVQETSSQVLGERRLYTLQRMAADSFQARSVEQAARLAMHALDGNPNDLPFSLLYLCDAEGRHASRVAARGLREEGLSTLPPVLDLATAQEDWPVHEVFTTHQPVQVAPLPQRLLPALAGEGPLVPTRALVLPVEGETGQFPAGFLVVGLSPRLEFDDQYQGFLRLVASHLSTALAHARAYEEQKKRAEALAELDRAKTAFFSNVSHEFRTPLTLMLGPLEDLLATGRLPDEARQTLELVHRNGLRLFKLVNTLLDFSRIEAGRVQASYQPTDLSVLTAGLASAFDSAMEKAGLRLRVECEPLPEPIWVDREMWEKVVLNLISNAFKFTFEGEIAVRLRWRGDHVELCVSDTGTGIPPEEQSRIFERFHQVRGARGRSHEGSGIGLSLVRELVKLHGGGMRVDSTPGQGSTFTVCIPTGSAHLPRERLESSRPRESTGLGATPFLDEASSWLASPPPAPVHASTAPEAPPGRGLAPGGHILLADDNVDMRDYVRRLLEMRFTVEAVADGRAALAAIRARPPDLVLSDVMMPGLDGLGLLRALRADPSTATLPIILLSARAGEEATVEGIQSGADDYLVKPFSARELLARVEGALRLARERAERERLALDRAEFEQHLIGIVSHDLRNPLAAITLTATTLLRGTVLEERQSKSLGRIFSSAERANRMIRDLLDFTKARLGGGLPIHPAPLDSHALGRQVVDELQVAHPDRVILLEQRGDGQAHWDGDRMAQVLTNLIGNALHYSAPGTSVQVMVHGEAETVVFEVHNEGPPIPEELLPRLFQPMQRGEKAGDNASRNVGLGLYIVDHIVRAHGGTIEVRSRVGEGTTFRVRLPRMAPMSPAQEGTPP</sequence>
<gene>
    <name evidence="14" type="ORF">D187_006960</name>
</gene>
<evidence type="ECO:0000313" key="15">
    <source>
        <dbReference type="Proteomes" id="UP000011682"/>
    </source>
</evidence>
<dbReference type="InterPro" id="IPR001789">
    <property type="entry name" value="Sig_transdc_resp-reg_receiver"/>
</dbReference>
<evidence type="ECO:0000256" key="9">
    <source>
        <dbReference type="PROSITE-ProRule" id="PRU00169"/>
    </source>
</evidence>
<dbReference type="CDD" id="cd00075">
    <property type="entry name" value="HATPase"/>
    <property type="match status" value="1"/>
</dbReference>
<accession>S9P259</accession>
<dbReference type="GO" id="GO:0005524">
    <property type="term" value="F:ATP binding"/>
    <property type="evidence" value="ECO:0007669"/>
    <property type="project" value="UniProtKB-KW"/>
</dbReference>
<dbReference type="InterPro" id="IPR004358">
    <property type="entry name" value="Sig_transdc_His_kin-like_C"/>
</dbReference>
<organism evidence="14 15">
    <name type="scientific">Cystobacter fuscus (strain ATCC 25194 / DSM 2262 / NBRC 100088 / M29)</name>
    <dbReference type="NCBI Taxonomy" id="1242864"/>
    <lineage>
        <taxon>Bacteria</taxon>
        <taxon>Pseudomonadati</taxon>
        <taxon>Myxococcota</taxon>
        <taxon>Myxococcia</taxon>
        <taxon>Myxococcales</taxon>
        <taxon>Cystobacterineae</taxon>
        <taxon>Archangiaceae</taxon>
        <taxon>Cystobacter</taxon>
    </lineage>
</organism>
<keyword evidence="3 9" id="KW-0597">Phosphoprotein</keyword>
<feature type="domain" description="Histidine kinase" evidence="12">
    <location>
        <begin position="346"/>
        <end position="562"/>
    </location>
</feature>
<dbReference type="FunFam" id="3.30.565.10:FF:000037">
    <property type="entry name" value="Hybrid sensor histidine kinase/response regulator"/>
    <property type="match status" value="1"/>
</dbReference>
<dbReference type="Gene3D" id="3.40.50.2300">
    <property type="match status" value="1"/>
</dbReference>
<comment type="catalytic activity">
    <reaction evidence="1">
        <text>ATP + protein L-histidine = ADP + protein N-phospho-L-histidine.</text>
        <dbReference type="EC" id="2.7.13.3"/>
    </reaction>
</comment>
<dbReference type="Gene3D" id="1.10.287.130">
    <property type="match status" value="2"/>
</dbReference>
<feature type="domain" description="Histidine kinase" evidence="12">
    <location>
        <begin position="762"/>
        <end position="977"/>
    </location>
</feature>
<evidence type="ECO:0000256" key="8">
    <source>
        <dbReference type="ARBA" id="ARBA00023012"/>
    </source>
</evidence>
<dbReference type="PROSITE" id="PS50110">
    <property type="entry name" value="RESPONSE_REGULATORY"/>
    <property type="match status" value="1"/>
</dbReference>
<evidence type="ECO:0000256" key="2">
    <source>
        <dbReference type="ARBA" id="ARBA00012438"/>
    </source>
</evidence>
<evidence type="ECO:0000259" key="13">
    <source>
        <dbReference type="PROSITE" id="PS50110"/>
    </source>
</evidence>
<keyword evidence="14" id="KW-0489">Methyltransferase</keyword>
<dbReference type="Proteomes" id="UP000011682">
    <property type="component" value="Unassembled WGS sequence"/>
</dbReference>
<evidence type="ECO:0000256" key="10">
    <source>
        <dbReference type="SAM" id="Coils"/>
    </source>
</evidence>
<dbReference type="InterPro" id="IPR003661">
    <property type="entry name" value="HisK_dim/P_dom"/>
</dbReference>
<dbReference type="FunFam" id="1.10.287.130:FF:000045">
    <property type="entry name" value="Two-component system sensor histidine kinase/response regulator"/>
    <property type="match status" value="1"/>
</dbReference>
<feature type="region of interest" description="Disordered" evidence="11">
    <location>
        <begin position="590"/>
        <end position="619"/>
    </location>
</feature>
<dbReference type="CDD" id="cd00082">
    <property type="entry name" value="HisKA"/>
    <property type="match status" value="2"/>
</dbReference>
<keyword evidence="6" id="KW-0418">Kinase</keyword>
<dbReference type="SMART" id="SM00387">
    <property type="entry name" value="HATPase_c"/>
    <property type="match status" value="2"/>
</dbReference>
<proteinExistence type="predicted"/>
<dbReference type="EC" id="2.7.13.3" evidence="2"/>
<dbReference type="InterPro" id="IPR029016">
    <property type="entry name" value="GAF-like_dom_sf"/>
</dbReference>